<dbReference type="Proteomes" id="UP000696294">
    <property type="component" value="Unassembled WGS sequence"/>
</dbReference>
<dbReference type="PANTHER" id="PTHR43649">
    <property type="entry name" value="ARABINOSE-BINDING PROTEIN-RELATED"/>
    <property type="match status" value="1"/>
</dbReference>
<dbReference type="InterPro" id="IPR006059">
    <property type="entry name" value="SBP"/>
</dbReference>
<protein>
    <submittedName>
        <fullName evidence="1">Extracellular solute-binding protein</fullName>
    </submittedName>
</protein>
<gene>
    <name evidence="1" type="ORF">HCN51_39045</name>
</gene>
<evidence type="ECO:0000313" key="1">
    <source>
        <dbReference type="EMBL" id="NJP95368.1"/>
    </source>
</evidence>
<evidence type="ECO:0000313" key="2">
    <source>
        <dbReference type="Proteomes" id="UP000696294"/>
    </source>
</evidence>
<dbReference type="InterPro" id="IPR050490">
    <property type="entry name" value="Bact_solute-bd_prot1"/>
</dbReference>
<reference evidence="1 2" key="1">
    <citation type="submission" date="2020-03" db="EMBL/GenBank/DDBJ databases">
        <title>WGS of actinomycetes isolated from Thailand.</title>
        <authorList>
            <person name="Thawai C."/>
        </authorList>
    </citation>
    <scope>NUCLEOTIDE SEQUENCE [LARGE SCALE GENOMIC DNA]</scope>
    <source>
        <strain evidence="1 2">FMUSA5-5</strain>
    </source>
</reference>
<sequence length="457" mass="49606">MAKRKGLVKEEAPVHGPPDITRRHLLGGSLALLGAAATGCAIPVGFGSSQTRVRYWHFLGASDGIIMNKMVQAFAKDTPDVFVEENVLAWGEPYYTKIAMAGSGGRSPDLATFHLARLAGIGAGRILDPINVKLLEEVGLKAADFSPPIWERAHLDGVLYAIPFDAHPMVLYYNTDICRKAGLLGPDGKLVPTKGVDELIAQLTKAKDAMGGKPPLAFDALGLGTVGPWRVWQTLYAQSGGTLLSDDGTRITIDDAKALEALRLMRRLGQEGLCDWRTDYGASVANFTNGQAAFLWNGDWETTGLKERKTPFSMTRFPNVFGTGAAQADCHSFVLPHQRNRDPEVERATYRFIAYLVKNSADWAVAGHVPAYLPALEEPEYLALQPQSEYRSVITEVALDPQVWFAGSASRMWIEFGEAFSPIIGGTRTPEEGLAAAKAALSRLLAAPNPFPDEERA</sequence>
<proteinExistence type="predicted"/>
<keyword evidence="2" id="KW-1185">Reference proteome</keyword>
<dbReference type="PANTHER" id="PTHR43649:SF14">
    <property type="entry name" value="BLR3389 PROTEIN"/>
    <property type="match status" value="1"/>
</dbReference>
<dbReference type="Gene3D" id="3.40.190.10">
    <property type="entry name" value="Periplasmic binding protein-like II"/>
    <property type="match status" value="1"/>
</dbReference>
<name>A0ABX1BKQ0_9ACTN</name>
<dbReference type="Pfam" id="PF13416">
    <property type="entry name" value="SBP_bac_8"/>
    <property type="match status" value="1"/>
</dbReference>
<comment type="caution">
    <text evidence="1">The sequence shown here is derived from an EMBL/GenBank/DDBJ whole genome shotgun (WGS) entry which is preliminary data.</text>
</comment>
<accession>A0ABX1BKQ0</accession>
<organism evidence="1 2">
    <name type="scientific">Nonomuraea composti</name>
    <dbReference type="NCBI Taxonomy" id="2720023"/>
    <lineage>
        <taxon>Bacteria</taxon>
        <taxon>Bacillati</taxon>
        <taxon>Actinomycetota</taxon>
        <taxon>Actinomycetes</taxon>
        <taxon>Streptosporangiales</taxon>
        <taxon>Streptosporangiaceae</taxon>
        <taxon>Nonomuraea</taxon>
    </lineage>
</organism>
<dbReference type="EMBL" id="JAATEP010000037">
    <property type="protein sequence ID" value="NJP95368.1"/>
    <property type="molecule type" value="Genomic_DNA"/>
</dbReference>
<dbReference type="SUPFAM" id="SSF53850">
    <property type="entry name" value="Periplasmic binding protein-like II"/>
    <property type="match status" value="1"/>
</dbReference>